<gene>
    <name evidence="1" type="ORF">BIW11_02741</name>
</gene>
<evidence type="ECO:0000313" key="2">
    <source>
        <dbReference type="Proteomes" id="UP000192247"/>
    </source>
</evidence>
<proteinExistence type="predicted"/>
<dbReference type="InParanoid" id="A0A1V9XYE3"/>
<keyword evidence="2" id="KW-1185">Reference proteome</keyword>
<dbReference type="Proteomes" id="UP000192247">
    <property type="component" value="Unassembled WGS sequence"/>
</dbReference>
<name>A0A1V9XYE3_9ACAR</name>
<accession>A0A1V9XYE3</accession>
<sequence length="46" mass="5184">MDETIKPARGQKWHFCPLGTALQSTQALHVFVLRSIPKCHEHLGNS</sequence>
<protein>
    <submittedName>
        <fullName evidence="1">Uncharacterized protein</fullName>
    </submittedName>
</protein>
<comment type="caution">
    <text evidence="1">The sequence shown here is derived from an EMBL/GenBank/DDBJ whole genome shotgun (WGS) entry which is preliminary data.</text>
</comment>
<dbReference type="AlphaFoldDB" id="A0A1V9XYE3"/>
<dbReference type="EMBL" id="MNPL01002287">
    <property type="protein sequence ID" value="OQR78388.1"/>
    <property type="molecule type" value="Genomic_DNA"/>
</dbReference>
<evidence type="ECO:0000313" key="1">
    <source>
        <dbReference type="EMBL" id="OQR78388.1"/>
    </source>
</evidence>
<reference evidence="1 2" key="1">
    <citation type="journal article" date="2017" name="Gigascience">
        <title>Draft genome of the honey bee ectoparasitic mite, Tropilaelaps mercedesae, is shaped by the parasitic life history.</title>
        <authorList>
            <person name="Dong X."/>
            <person name="Armstrong S.D."/>
            <person name="Xia D."/>
            <person name="Makepeace B.L."/>
            <person name="Darby A.C."/>
            <person name="Kadowaki T."/>
        </authorList>
    </citation>
    <scope>NUCLEOTIDE SEQUENCE [LARGE SCALE GENOMIC DNA]</scope>
    <source>
        <strain evidence="1">Wuxi-XJTLU</strain>
    </source>
</reference>
<organism evidence="1 2">
    <name type="scientific">Tropilaelaps mercedesae</name>
    <dbReference type="NCBI Taxonomy" id="418985"/>
    <lineage>
        <taxon>Eukaryota</taxon>
        <taxon>Metazoa</taxon>
        <taxon>Ecdysozoa</taxon>
        <taxon>Arthropoda</taxon>
        <taxon>Chelicerata</taxon>
        <taxon>Arachnida</taxon>
        <taxon>Acari</taxon>
        <taxon>Parasitiformes</taxon>
        <taxon>Mesostigmata</taxon>
        <taxon>Gamasina</taxon>
        <taxon>Dermanyssoidea</taxon>
        <taxon>Laelapidae</taxon>
        <taxon>Tropilaelaps</taxon>
    </lineage>
</organism>